<evidence type="ECO:0000259" key="1">
    <source>
        <dbReference type="PROSITE" id="PS51677"/>
    </source>
</evidence>
<dbReference type="Pfam" id="PF01522">
    <property type="entry name" value="Polysacc_deac_1"/>
    <property type="match status" value="1"/>
</dbReference>
<reference evidence="2" key="1">
    <citation type="submission" date="2009-04" db="EMBL/GenBank/DDBJ databases">
        <title>Clostridium cellulovorans cellulosomal and noncellulosomal genes.</title>
        <authorList>
            <person name="Tamaru Y."/>
        </authorList>
    </citation>
    <scope>NUCLEOTIDE SEQUENCE</scope>
</reference>
<name>A0A173MZY1_CLOCL</name>
<dbReference type="InterPro" id="IPR011330">
    <property type="entry name" value="Glyco_hydro/deAcase_b/a-brl"/>
</dbReference>
<accession>A0A173MZY1</accession>
<dbReference type="PANTHER" id="PTHR10587">
    <property type="entry name" value="GLYCOSYL TRANSFERASE-RELATED"/>
    <property type="match status" value="1"/>
</dbReference>
<dbReference type="Gene3D" id="3.20.20.370">
    <property type="entry name" value="Glycoside hydrolase/deacetylase"/>
    <property type="match status" value="1"/>
</dbReference>
<dbReference type="SUPFAM" id="SSF88713">
    <property type="entry name" value="Glycoside hydrolase/deacetylase"/>
    <property type="match status" value="1"/>
</dbReference>
<dbReference type="OMA" id="AHKRNEV"/>
<gene>
    <name evidence="2" type="primary">PdeH</name>
</gene>
<proteinExistence type="predicted"/>
<evidence type="ECO:0000313" key="2">
    <source>
        <dbReference type="EMBL" id="BAV13106.1"/>
    </source>
</evidence>
<dbReference type="GO" id="GO:0016810">
    <property type="term" value="F:hydrolase activity, acting on carbon-nitrogen (but not peptide) bonds"/>
    <property type="evidence" value="ECO:0007669"/>
    <property type="project" value="InterPro"/>
</dbReference>
<dbReference type="AlphaFoldDB" id="A0A173MZY1"/>
<organism evidence="2">
    <name type="scientific">Clostridium cellulovorans</name>
    <dbReference type="NCBI Taxonomy" id="1493"/>
    <lineage>
        <taxon>Bacteria</taxon>
        <taxon>Bacillati</taxon>
        <taxon>Bacillota</taxon>
        <taxon>Clostridia</taxon>
        <taxon>Eubacteriales</taxon>
        <taxon>Clostridiaceae</taxon>
        <taxon>Clostridium</taxon>
    </lineage>
</organism>
<dbReference type="PANTHER" id="PTHR10587:SF125">
    <property type="entry name" value="POLYSACCHARIDE DEACETYLASE YHEN-RELATED"/>
    <property type="match status" value="1"/>
</dbReference>
<protein>
    <submittedName>
        <fullName evidence="2">Polysaccharide deacetylase</fullName>
    </submittedName>
</protein>
<dbReference type="CDD" id="cd10944">
    <property type="entry name" value="CE4_SmPgdA_like"/>
    <property type="match status" value="1"/>
</dbReference>
<dbReference type="GO" id="GO:0005975">
    <property type="term" value="P:carbohydrate metabolic process"/>
    <property type="evidence" value="ECO:0007669"/>
    <property type="project" value="InterPro"/>
</dbReference>
<dbReference type="PROSITE" id="PS51677">
    <property type="entry name" value="NODB"/>
    <property type="match status" value="1"/>
</dbReference>
<feature type="domain" description="NodB homology" evidence="1">
    <location>
        <begin position="66"/>
        <end position="256"/>
    </location>
</feature>
<dbReference type="InterPro" id="IPR050248">
    <property type="entry name" value="Polysacc_deacetylase_ArnD"/>
</dbReference>
<sequence length="269" mass="30996">MFKFIFSLYFMLFYMFITNNVSPHKLEESLRVLEQHQSTHRLPTYIRSERSSILIRKLPKSALFDKVVYLTFDDGPSNNTVRVLDILKQYDVKATFFVNYQEDYEAIYKRIYLEGHAIGNHTYSHDYNLIYQSPTAFLEDYDKLNKYLYSLIGVTPDIMRFPGGSNNSIGGVGFMSQLSKEVMNRGIEYTDWNSLSGDAETIQLVSKEQLALKVETTAIGEDKVIVLMHDASAKNTTPDALPTIIEYFKAQGYVFSSLSKDEFTVHFLQ</sequence>
<dbReference type="EMBL" id="AB499207">
    <property type="protein sequence ID" value="BAV13106.1"/>
    <property type="molecule type" value="Genomic_DNA"/>
</dbReference>
<dbReference type="InterPro" id="IPR002509">
    <property type="entry name" value="NODB_dom"/>
</dbReference>